<dbReference type="InterPro" id="IPR025392">
    <property type="entry name" value="DUF4124"/>
</dbReference>
<dbReference type="Pfam" id="PF13511">
    <property type="entry name" value="DUF4124"/>
    <property type="match status" value="1"/>
</dbReference>
<evidence type="ECO:0000313" key="2">
    <source>
        <dbReference type="EMBL" id="VAW81865.1"/>
    </source>
</evidence>
<sequence>MSIIKNWYHVLGLMLLGILLGSVYAAKVYQWTDKQGVIHYGDQPHYSDVKKISLDSAPPVDNDFIQRSKQRNQYLKNYNETKVVQEQKAKENSSEQSKKKIRCARANKLKNSYASASQLYQKDKAGKKIILSAQKKQAAMQEVKVYIDKWCQ</sequence>
<proteinExistence type="predicted"/>
<accession>A0A3B0YLS7</accession>
<gene>
    <name evidence="2" type="ORF">MNBD_GAMMA12-2944</name>
</gene>
<dbReference type="AlphaFoldDB" id="A0A3B0YLS7"/>
<dbReference type="EMBL" id="UOFL01000229">
    <property type="protein sequence ID" value="VAW81865.1"/>
    <property type="molecule type" value="Genomic_DNA"/>
</dbReference>
<organism evidence="2">
    <name type="scientific">hydrothermal vent metagenome</name>
    <dbReference type="NCBI Taxonomy" id="652676"/>
    <lineage>
        <taxon>unclassified sequences</taxon>
        <taxon>metagenomes</taxon>
        <taxon>ecological metagenomes</taxon>
    </lineage>
</organism>
<name>A0A3B0YLS7_9ZZZZ</name>
<evidence type="ECO:0000259" key="1">
    <source>
        <dbReference type="Pfam" id="PF13511"/>
    </source>
</evidence>
<feature type="domain" description="DUF4124" evidence="1">
    <location>
        <begin position="18"/>
        <end position="60"/>
    </location>
</feature>
<reference evidence="2" key="1">
    <citation type="submission" date="2018-06" db="EMBL/GenBank/DDBJ databases">
        <authorList>
            <person name="Zhirakovskaya E."/>
        </authorList>
    </citation>
    <scope>NUCLEOTIDE SEQUENCE</scope>
</reference>
<protein>
    <recommendedName>
        <fullName evidence="1">DUF4124 domain-containing protein</fullName>
    </recommendedName>
</protein>